<dbReference type="SUPFAM" id="SSF56112">
    <property type="entry name" value="Protein kinase-like (PK-like)"/>
    <property type="match status" value="1"/>
</dbReference>
<feature type="compositionally biased region" description="Polar residues" evidence="6">
    <location>
        <begin position="326"/>
        <end position="339"/>
    </location>
</feature>
<feature type="region of interest" description="Disordered" evidence="6">
    <location>
        <begin position="324"/>
        <end position="368"/>
    </location>
</feature>
<feature type="compositionally biased region" description="Basic and acidic residues" evidence="6">
    <location>
        <begin position="358"/>
        <end position="368"/>
    </location>
</feature>
<feature type="region of interest" description="Disordered" evidence="6">
    <location>
        <begin position="623"/>
        <end position="732"/>
    </location>
</feature>
<feature type="compositionally biased region" description="Basic and acidic residues" evidence="6">
    <location>
        <begin position="423"/>
        <end position="433"/>
    </location>
</feature>
<feature type="compositionally biased region" description="Polar residues" evidence="6">
    <location>
        <begin position="680"/>
        <end position="689"/>
    </location>
</feature>
<feature type="compositionally biased region" description="Basic and acidic residues" evidence="6">
    <location>
        <begin position="550"/>
        <end position="568"/>
    </location>
</feature>
<accession>A0ABQ9XS82</accession>
<name>A0ABQ9XS82_9EUKA</name>
<gene>
    <name evidence="8" type="ORF">BLNAU_11575</name>
</gene>
<evidence type="ECO:0000256" key="3">
    <source>
        <dbReference type="ARBA" id="ARBA00022741"/>
    </source>
</evidence>
<keyword evidence="5" id="KW-0067">ATP-binding</keyword>
<proteinExistence type="predicted"/>
<feature type="compositionally biased region" description="Low complexity" evidence="6">
    <location>
        <begin position="462"/>
        <end position="484"/>
    </location>
</feature>
<dbReference type="Proteomes" id="UP001281761">
    <property type="component" value="Unassembled WGS sequence"/>
</dbReference>
<keyword evidence="4" id="KW-0418">Kinase</keyword>
<feature type="compositionally biased region" description="Basic and acidic residues" evidence="6">
    <location>
        <begin position="690"/>
        <end position="704"/>
    </location>
</feature>
<dbReference type="PANTHER" id="PTHR24345:SF91">
    <property type="entry name" value="SERINE_THREONINE-PROTEIN KINASE PLK4"/>
    <property type="match status" value="1"/>
</dbReference>
<keyword evidence="2" id="KW-0808">Transferase</keyword>
<keyword evidence="9" id="KW-1185">Reference proteome</keyword>
<dbReference type="EMBL" id="JARBJD010000091">
    <property type="protein sequence ID" value="KAK2953441.1"/>
    <property type="molecule type" value="Genomic_DNA"/>
</dbReference>
<evidence type="ECO:0000256" key="1">
    <source>
        <dbReference type="ARBA" id="ARBA00022527"/>
    </source>
</evidence>
<dbReference type="InterPro" id="IPR000719">
    <property type="entry name" value="Prot_kinase_dom"/>
</dbReference>
<dbReference type="PROSITE" id="PS50011">
    <property type="entry name" value="PROTEIN_KINASE_DOM"/>
    <property type="match status" value="1"/>
</dbReference>
<dbReference type="PANTHER" id="PTHR24345">
    <property type="entry name" value="SERINE/THREONINE-PROTEIN KINASE PLK"/>
    <property type="match status" value="1"/>
</dbReference>
<evidence type="ECO:0000256" key="4">
    <source>
        <dbReference type="ARBA" id="ARBA00022777"/>
    </source>
</evidence>
<organism evidence="8 9">
    <name type="scientific">Blattamonas nauphoetae</name>
    <dbReference type="NCBI Taxonomy" id="2049346"/>
    <lineage>
        <taxon>Eukaryota</taxon>
        <taxon>Metamonada</taxon>
        <taxon>Preaxostyla</taxon>
        <taxon>Oxymonadida</taxon>
        <taxon>Blattamonas</taxon>
    </lineage>
</organism>
<evidence type="ECO:0000313" key="9">
    <source>
        <dbReference type="Proteomes" id="UP001281761"/>
    </source>
</evidence>
<evidence type="ECO:0000256" key="6">
    <source>
        <dbReference type="SAM" id="MobiDB-lite"/>
    </source>
</evidence>
<feature type="compositionally biased region" description="Acidic residues" evidence="6">
    <location>
        <begin position="346"/>
        <end position="356"/>
    </location>
</feature>
<feature type="region of interest" description="Disordered" evidence="6">
    <location>
        <begin position="550"/>
        <end position="583"/>
    </location>
</feature>
<evidence type="ECO:0000259" key="7">
    <source>
        <dbReference type="PROSITE" id="PS50011"/>
    </source>
</evidence>
<evidence type="ECO:0000256" key="5">
    <source>
        <dbReference type="ARBA" id="ARBA00022840"/>
    </source>
</evidence>
<evidence type="ECO:0000256" key="2">
    <source>
        <dbReference type="ARBA" id="ARBA00022679"/>
    </source>
</evidence>
<comment type="caution">
    <text evidence="8">The sequence shown here is derived from an EMBL/GenBank/DDBJ whole genome shotgun (WGS) entry which is preliminary data.</text>
</comment>
<protein>
    <recommendedName>
        <fullName evidence="7">Protein kinase domain-containing protein</fullName>
    </recommendedName>
</protein>
<keyword evidence="3" id="KW-0547">Nucleotide-binding</keyword>
<feature type="domain" description="Protein kinase" evidence="7">
    <location>
        <begin position="1"/>
        <end position="275"/>
    </location>
</feature>
<feature type="compositionally biased region" description="Polar residues" evidence="6">
    <location>
        <begin position="434"/>
        <end position="448"/>
    </location>
</feature>
<dbReference type="Pfam" id="PF00069">
    <property type="entry name" value="Pkinase"/>
    <property type="match status" value="1"/>
</dbReference>
<sequence>MSDISEINQYITQKSSSTREDKFSLYVSAYDPNGESYLLQHTTPSDFRRFSSLNHNDYFALSLLKFNQPSVLVRIHEIIVDEQTSQAFFVLSNLTQPFFRVQDTLSISEDDAKTLLFDVLSGLDTLHSNLIAHQTLSHWSFFYGDDGHTKLGDYSMCCHYPQSPPETSITHPVLSCVPPEVISVMDQEHGVVFDPFAADVWACGCAAYRCLFGKYPFDGMTEDETKHNILNHTPEQLLDGEERIGDQFRAVLKMMLQPDPKKRPTPSELLKHSLFDSFQYIVPTQFDIPSEEEQNTTFTPLRSLKHNSNWSAFETLVGLNEKISEEGSSLHPSPVTTPVSHRYKEDDDESNEDQLEVDTTKKTDEETKEALKEQLFLTEYHQANILPATPNSQEDHLHRTPSETQHASITPPPSEHNKHRSSSKQDEHQRETQSTKSEMGELSSTSSAEPVIVQKRPTSKPSFSGTASSFRSSTQSLPIPVRSSFDSFHSSFRRRQETDKEKIPFFSENWKRLNKLNQSATSQHQFFENDVEPNITLTPAIRQQVLFEQWRRESKERSREERSRSSDHRRQKRPQTGKTKFEGWKNGSYEEKFILDREERRKHIRTGDTRDFLVVSGINRTFRNTHHHTDSQQSATKKETSLTRTSSGRGRVFSTSLSSSVNLTDQTKPIPTPDSLYLTFPQSGTQNPKTEAKLKRLKRGDGRHGQQMKRHDTRHSNGSEGATGRQLRTDRSSKGEVFFQRSPVFDPLQTQTQVQTQFVQNSNNQYQFLPKLPLMSMNGRDKH</sequence>
<keyword evidence="1" id="KW-0723">Serine/threonine-protein kinase</keyword>
<dbReference type="Gene3D" id="1.10.510.10">
    <property type="entry name" value="Transferase(Phosphotransferase) domain 1"/>
    <property type="match status" value="1"/>
</dbReference>
<dbReference type="InterPro" id="IPR011009">
    <property type="entry name" value="Kinase-like_dom_sf"/>
</dbReference>
<reference evidence="8 9" key="1">
    <citation type="journal article" date="2022" name="bioRxiv">
        <title>Genomics of Preaxostyla Flagellates Illuminates Evolutionary Transitions and the Path Towards Mitochondrial Loss.</title>
        <authorList>
            <person name="Novak L.V.F."/>
            <person name="Treitli S.C."/>
            <person name="Pyrih J."/>
            <person name="Halakuc P."/>
            <person name="Pipaliya S.V."/>
            <person name="Vacek V."/>
            <person name="Brzon O."/>
            <person name="Soukal P."/>
            <person name="Eme L."/>
            <person name="Dacks J.B."/>
            <person name="Karnkowska A."/>
            <person name="Elias M."/>
            <person name="Hampl V."/>
        </authorList>
    </citation>
    <scope>NUCLEOTIDE SEQUENCE [LARGE SCALE GENOMIC DNA]</scope>
    <source>
        <strain evidence="8">NAU3</strain>
        <tissue evidence="8">Gut</tissue>
    </source>
</reference>
<evidence type="ECO:0000313" key="8">
    <source>
        <dbReference type="EMBL" id="KAK2953441.1"/>
    </source>
</evidence>
<feature type="region of interest" description="Disordered" evidence="6">
    <location>
        <begin position="389"/>
        <end position="484"/>
    </location>
</feature>
<dbReference type="SMART" id="SM00220">
    <property type="entry name" value="S_TKc"/>
    <property type="match status" value="1"/>
</dbReference>
<feature type="compositionally biased region" description="Polar residues" evidence="6">
    <location>
        <begin position="642"/>
        <end position="669"/>
    </location>
</feature>